<dbReference type="SMART" id="SM00971">
    <property type="entry name" value="SATase_N"/>
    <property type="match status" value="1"/>
</dbReference>
<dbReference type="NCBIfam" id="TIGR01172">
    <property type="entry name" value="cysE"/>
    <property type="match status" value="1"/>
</dbReference>
<evidence type="ECO:0000313" key="11">
    <source>
        <dbReference type="EMBL" id="KKB09824.1"/>
    </source>
</evidence>
<evidence type="ECO:0000256" key="7">
    <source>
        <dbReference type="ARBA" id="ARBA00022737"/>
    </source>
</evidence>
<dbReference type="CDD" id="cd03354">
    <property type="entry name" value="LbH_SAT"/>
    <property type="match status" value="1"/>
</dbReference>
<evidence type="ECO:0000256" key="6">
    <source>
        <dbReference type="ARBA" id="ARBA00022679"/>
    </source>
</evidence>
<accession>A0A0F5FLQ0</accession>
<dbReference type="EMBL" id="JZEY01000054">
    <property type="protein sequence ID" value="KKB09824.1"/>
    <property type="molecule type" value="Genomic_DNA"/>
</dbReference>
<protein>
    <recommendedName>
        <fullName evidence="4">Serine acetyltransferase</fullName>
        <ecNumber evidence="3">2.3.1.30</ecNumber>
    </recommendedName>
</protein>
<evidence type="ECO:0000256" key="3">
    <source>
        <dbReference type="ARBA" id="ARBA00013266"/>
    </source>
</evidence>
<comment type="caution">
    <text evidence="11">The sequence shown here is derived from an EMBL/GenBank/DDBJ whole genome shotgun (WGS) entry which is preliminary data.</text>
</comment>
<dbReference type="Gene3D" id="1.10.3130.10">
    <property type="entry name" value="serine acetyltransferase, domain 1"/>
    <property type="match status" value="1"/>
</dbReference>
<keyword evidence="5" id="KW-0028">Amino-acid biosynthesis</keyword>
<evidence type="ECO:0000256" key="2">
    <source>
        <dbReference type="ARBA" id="ARBA00007274"/>
    </source>
</evidence>
<keyword evidence="8" id="KW-0012">Acyltransferase</keyword>
<reference evidence="11 12" key="1">
    <citation type="submission" date="2015-03" db="EMBL/GenBank/DDBJ databases">
        <authorList>
            <person name="Hassan Y."/>
            <person name="Lepp D."/>
            <person name="Li X.-Z."/>
            <person name="Zhou T."/>
        </authorList>
    </citation>
    <scope>NUCLEOTIDE SEQUENCE [LARGE SCALE GENOMIC DNA]</scope>
    <source>
        <strain evidence="11 12">IPL18</strain>
    </source>
</reference>
<dbReference type="InterPro" id="IPR018357">
    <property type="entry name" value="Hexapep_transf_CS"/>
</dbReference>
<dbReference type="RefSeq" id="WP_046104515.1">
    <property type="nucleotide sequence ID" value="NZ_JZEY01000054.1"/>
</dbReference>
<dbReference type="InterPro" id="IPR010493">
    <property type="entry name" value="Ser_AcTrfase_N"/>
</dbReference>
<evidence type="ECO:0000256" key="5">
    <source>
        <dbReference type="ARBA" id="ARBA00022605"/>
    </source>
</evidence>
<dbReference type="Pfam" id="PF06426">
    <property type="entry name" value="SATase_N"/>
    <property type="match status" value="1"/>
</dbReference>
<dbReference type="AlphaFoldDB" id="A0A0F5FLQ0"/>
<evidence type="ECO:0000256" key="4">
    <source>
        <dbReference type="ARBA" id="ARBA00018522"/>
    </source>
</evidence>
<dbReference type="InterPro" id="IPR001451">
    <property type="entry name" value="Hexapep"/>
</dbReference>
<dbReference type="NCBIfam" id="NF041874">
    <property type="entry name" value="EPS_EpsC"/>
    <property type="match status" value="1"/>
</dbReference>
<dbReference type="OrthoDB" id="9801456at2"/>
<dbReference type="FunFam" id="2.160.10.10:FF:000002">
    <property type="entry name" value="Serine acetyltransferase"/>
    <property type="match status" value="1"/>
</dbReference>
<keyword evidence="7" id="KW-0677">Repeat</keyword>
<comment type="pathway">
    <text evidence="1">Amino-acid biosynthesis; L-cysteine biosynthesis; L-cysteine from L-serine: step 1/2.</text>
</comment>
<dbReference type="PROSITE" id="PS00101">
    <property type="entry name" value="HEXAPEP_TRANSFERASES"/>
    <property type="match status" value="1"/>
</dbReference>
<dbReference type="Pfam" id="PF00132">
    <property type="entry name" value="Hexapep"/>
    <property type="match status" value="1"/>
</dbReference>
<evidence type="ECO:0000256" key="1">
    <source>
        <dbReference type="ARBA" id="ARBA00004876"/>
    </source>
</evidence>
<proteinExistence type="inferred from homology"/>
<dbReference type="InterPro" id="IPR011004">
    <property type="entry name" value="Trimer_LpxA-like_sf"/>
</dbReference>
<gene>
    <name evidence="11" type="ORF">VE26_08240</name>
</gene>
<dbReference type="InterPro" id="IPR005881">
    <property type="entry name" value="Ser_O-AcTrfase"/>
</dbReference>
<evidence type="ECO:0000256" key="9">
    <source>
        <dbReference type="ARBA" id="ARBA00049486"/>
    </source>
</evidence>
<comment type="catalytic activity">
    <reaction evidence="9">
        <text>L-serine + acetyl-CoA = O-acetyl-L-serine + CoA</text>
        <dbReference type="Rhea" id="RHEA:24560"/>
        <dbReference type="ChEBI" id="CHEBI:33384"/>
        <dbReference type="ChEBI" id="CHEBI:57287"/>
        <dbReference type="ChEBI" id="CHEBI:57288"/>
        <dbReference type="ChEBI" id="CHEBI:58340"/>
        <dbReference type="EC" id="2.3.1.30"/>
    </reaction>
</comment>
<sequence>MSGSAKKSVQIQSVDPVWAAVRAGAQQILDTEPSLANLVLSNVLNHESFEDALAHRLAARLDHEEVSADMIRQAFAETLRDNPAIGEAARVDLAATLERDPACHRAVEPLLYFKGYQAIQTHRFAHAMHKAGRRDFSLYLQSRSSQVFQVDINPAVSIGKGIMLDHGTGLVIGETSVVGDNVSMLQNVTLGGTGKSDQDRHPKIGNGVLIGAGAKVLGNIKVGDCSRIGAGSVVLKEVPPRTTVAGVPAKVIGEAGCAQPALVMDQMVLVHDAS</sequence>
<evidence type="ECO:0000256" key="8">
    <source>
        <dbReference type="ARBA" id="ARBA00023315"/>
    </source>
</evidence>
<dbReference type="GO" id="GO:0009001">
    <property type="term" value="F:serine O-acetyltransferase activity"/>
    <property type="evidence" value="ECO:0007669"/>
    <property type="project" value="UniProtKB-EC"/>
</dbReference>
<dbReference type="PATRIC" id="fig|429727.3.peg.1704"/>
<organism evidence="11 12">
    <name type="scientific">Devosia chinhatensis</name>
    <dbReference type="NCBI Taxonomy" id="429727"/>
    <lineage>
        <taxon>Bacteria</taxon>
        <taxon>Pseudomonadati</taxon>
        <taxon>Pseudomonadota</taxon>
        <taxon>Alphaproteobacteria</taxon>
        <taxon>Hyphomicrobiales</taxon>
        <taxon>Devosiaceae</taxon>
        <taxon>Devosia</taxon>
    </lineage>
</organism>
<dbReference type="STRING" id="429727.VE26_08240"/>
<dbReference type="PANTHER" id="PTHR42811">
    <property type="entry name" value="SERINE ACETYLTRANSFERASE"/>
    <property type="match status" value="1"/>
</dbReference>
<dbReference type="InterPro" id="IPR042122">
    <property type="entry name" value="Ser_AcTrfase_N_sf"/>
</dbReference>
<dbReference type="UniPathway" id="UPA00136">
    <property type="reaction ID" value="UER00199"/>
</dbReference>
<comment type="similarity">
    <text evidence="2">Belongs to the transferase hexapeptide repeat family.</text>
</comment>
<dbReference type="GO" id="GO:0006535">
    <property type="term" value="P:cysteine biosynthetic process from serine"/>
    <property type="evidence" value="ECO:0007669"/>
    <property type="project" value="InterPro"/>
</dbReference>
<evidence type="ECO:0000313" key="12">
    <source>
        <dbReference type="Proteomes" id="UP000033649"/>
    </source>
</evidence>
<dbReference type="SUPFAM" id="SSF51161">
    <property type="entry name" value="Trimeric LpxA-like enzymes"/>
    <property type="match status" value="1"/>
</dbReference>
<dbReference type="GO" id="GO:0005737">
    <property type="term" value="C:cytoplasm"/>
    <property type="evidence" value="ECO:0007669"/>
    <property type="project" value="InterPro"/>
</dbReference>
<dbReference type="InterPro" id="IPR053376">
    <property type="entry name" value="Serine_acetyltransferase"/>
</dbReference>
<keyword evidence="6 11" id="KW-0808">Transferase</keyword>
<dbReference type="EC" id="2.3.1.30" evidence="3"/>
<evidence type="ECO:0000259" key="10">
    <source>
        <dbReference type="SMART" id="SM00971"/>
    </source>
</evidence>
<feature type="domain" description="Serine acetyltransferase N-terminal" evidence="10">
    <location>
        <begin position="17"/>
        <end position="121"/>
    </location>
</feature>
<dbReference type="Proteomes" id="UP000033649">
    <property type="component" value="Unassembled WGS sequence"/>
</dbReference>
<dbReference type="Gene3D" id="2.160.10.10">
    <property type="entry name" value="Hexapeptide repeat proteins"/>
    <property type="match status" value="1"/>
</dbReference>
<dbReference type="InterPro" id="IPR045304">
    <property type="entry name" value="LbH_SAT"/>
</dbReference>
<name>A0A0F5FLQ0_9HYPH</name>
<keyword evidence="12" id="KW-1185">Reference proteome</keyword>